<keyword evidence="5" id="KW-1185">Reference proteome</keyword>
<feature type="transmembrane region" description="Helical" evidence="2">
    <location>
        <begin position="138"/>
        <end position="156"/>
    </location>
</feature>
<protein>
    <submittedName>
        <fullName evidence="4">Integral membrane protein</fullName>
    </submittedName>
</protein>
<evidence type="ECO:0000256" key="1">
    <source>
        <dbReference type="SAM" id="MobiDB-lite"/>
    </source>
</evidence>
<gene>
    <name evidence="4" type="ORF">AA23TX_09406</name>
</gene>
<evidence type="ECO:0000313" key="4">
    <source>
        <dbReference type="EMBL" id="VVJ24540.1"/>
    </source>
</evidence>
<evidence type="ECO:0000313" key="5">
    <source>
        <dbReference type="Proteomes" id="UP000399805"/>
    </source>
</evidence>
<feature type="transmembrane region" description="Helical" evidence="2">
    <location>
        <begin position="51"/>
        <end position="75"/>
    </location>
</feature>
<sequence>MAQRGALRDGYPHGMNRTSDGVRRTEGSARRGANRTEAEAEKGEKSDTAQLLGRIGMACYGVVHLVIAYLAVQVAVGSSEQADQKGALQQVGSTAFGQVLLWILAVGLVLFGLWQFMMAATGYEWVSGGKRTRKRIGAAARGVVVIALGFTAFKIATGSGGGGSGNQTQQEFTGKLLQLPAGPALVVIAAACVLGVAIAAGVKGVKKKFLEDLDTQELPGKTKRWIGGVGRVGYLAKGVVLAIVAFLLAIAGFTADPNKAGGLDAALKTLAAQPFGTVLLIVVALGLASFGAYCFGAAWAHKR</sequence>
<dbReference type="AlphaFoldDB" id="A0A6I8M9C5"/>
<dbReference type="EMBL" id="CABVGP010000003">
    <property type="protein sequence ID" value="VVJ24540.1"/>
    <property type="molecule type" value="Genomic_DNA"/>
</dbReference>
<accession>A0A6I8M9C5</accession>
<feature type="transmembrane region" description="Helical" evidence="2">
    <location>
        <begin position="95"/>
        <end position="117"/>
    </location>
</feature>
<dbReference type="Proteomes" id="UP000399805">
    <property type="component" value="Unassembled WGS sequence"/>
</dbReference>
<evidence type="ECO:0000256" key="2">
    <source>
        <dbReference type="SAM" id="Phobius"/>
    </source>
</evidence>
<feature type="domain" description="DUF1206" evidence="3">
    <location>
        <begin position="136"/>
        <end position="206"/>
    </location>
</feature>
<feature type="compositionally biased region" description="Basic and acidic residues" evidence="1">
    <location>
        <begin position="1"/>
        <end position="11"/>
    </location>
</feature>
<feature type="domain" description="DUF1206" evidence="3">
    <location>
        <begin position="55"/>
        <end position="121"/>
    </location>
</feature>
<keyword evidence="2" id="KW-1133">Transmembrane helix</keyword>
<keyword evidence="2" id="KW-0472">Membrane</keyword>
<proteinExistence type="predicted"/>
<feature type="transmembrane region" description="Helical" evidence="2">
    <location>
        <begin position="234"/>
        <end position="255"/>
    </location>
</feature>
<keyword evidence="2" id="KW-0812">Transmembrane</keyword>
<feature type="transmembrane region" description="Helical" evidence="2">
    <location>
        <begin position="275"/>
        <end position="300"/>
    </location>
</feature>
<dbReference type="Pfam" id="PF06724">
    <property type="entry name" value="DUF1206"/>
    <property type="match status" value="3"/>
</dbReference>
<organism evidence="4 5">
    <name type="scientific">Amycolatopsis camponoti</name>
    <dbReference type="NCBI Taxonomy" id="2606593"/>
    <lineage>
        <taxon>Bacteria</taxon>
        <taxon>Bacillati</taxon>
        <taxon>Actinomycetota</taxon>
        <taxon>Actinomycetes</taxon>
        <taxon>Pseudonocardiales</taxon>
        <taxon>Pseudonocardiaceae</taxon>
        <taxon>Amycolatopsis</taxon>
    </lineage>
</organism>
<feature type="transmembrane region" description="Helical" evidence="2">
    <location>
        <begin position="176"/>
        <end position="200"/>
    </location>
</feature>
<feature type="domain" description="DUF1206" evidence="3">
    <location>
        <begin position="232"/>
        <end position="299"/>
    </location>
</feature>
<reference evidence="4 5" key="1">
    <citation type="submission" date="2019-09" db="EMBL/GenBank/DDBJ databases">
        <authorList>
            <person name="Leyn A S."/>
        </authorList>
    </citation>
    <scope>NUCLEOTIDE SEQUENCE [LARGE SCALE GENOMIC DNA]</scope>
    <source>
        <strain evidence="4">AA231_1</strain>
    </source>
</reference>
<name>A0A6I8M9C5_9PSEU</name>
<feature type="region of interest" description="Disordered" evidence="1">
    <location>
        <begin position="1"/>
        <end position="44"/>
    </location>
</feature>
<evidence type="ECO:0000259" key="3">
    <source>
        <dbReference type="Pfam" id="PF06724"/>
    </source>
</evidence>
<dbReference type="InterPro" id="IPR009597">
    <property type="entry name" value="DUF1206"/>
</dbReference>
<feature type="compositionally biased region" description="Basic and acidic residues" evidence="1">
    <location>
        <begin position="20"/>
        <end position="44"/>
    </location>
</feature>